<dbReference type="InterPro" id="IPR050188">
    <property type="entry name" value="RluA_PseudoU_synthase"/>
</dbReference>
<evidence type="ECO:0000259" key="16">
    <source>
        <dbReference type="Pfam" id="PF00849"/>
    </source>
</evidence>
<dbReference type="GO" id="GO:0016853">
    <property type="term" value="F:isomerase activity"/>
    <property type="evidence" value="ECO:0007669"/>
    <property type="project" value="UniProtKB-KW"/>
</dbReference>
<evidence type="ECO:0000256" key="6">
    <source>
        <dbReference type="ARBA" id="ARBA00036916"/>
    </source>
</evidence>
<dbReference type="EMBL" id="JBEWLZ010000001">
    <property type="protein sequence ID" value="MET1488637.1"/>
    <property type="molecule type" value="Genomic_DNA"/>
</dbReference>
<evidence type="ECO:0000256" key="11">
    <source>
        <dbReference type="ARBA" id="ARBA00041266"/>
    </source>
</evidence>
<evidence type="ECO:0000256" key="3">
    <source>
        <dbReference type="ARBA" id="ARBA00022694"/>
    </source>
</evidence>
<evidence type="ECO:0000256" key="9">
    <source>
        <dbReference type="ARBA" id="ARBA00038945"/>
    </source>
</evidence>
<accession>A0ABV2CLH2</accession>
<evidence type="ECO:0000313" key="17">
    <source>
        <dbReference type="EMBL" id="MET1488637.1"/>
    </source>
</evidence>
<dbReference type="InterPro" id="IPR006145">
    <property type="entry name" value="PsdUridine_synth_RsuA/RluA"/>
</dbReference>
<gene>
    <name evidence="17" type="ORF">ABVT11_02275</name>
</gene>
<evidence type="ECO:0000256" key="10">
    <source>
        <dbReference type="ARBA" id="ARBA00039988"/>
    </source>
</evidence>
<keyword evidence="4 17" id="KW-0413">Isomerase</keyword>
<evidence type="ECO:0000256" key="1">
    <source>
        <dbReference type="ARBA" id="ARBA00010876"/>
    </source>
</evidence>
<dbReference type="InterPro" id="IPR006224">
    <property type="entry name" value="PsdUridine_synth_RluA-like_CS"/>
</dbReference>
<keyword evidence="18" id="KW-1185">Reference proteome</keyword>
<evidence type="ECO:0000256" key="4">
    <source>
        <dbReference type="ARBA" id="ARBA00023235"/>
    </source>
</evidence>
<dbReference type="CDD" id="cd02869">
    <property type="entry name" value="PseudoU_synth_RluA_like"/>
    <property type="match status" value="1"/>
</dbReference>
<evidence type="ECO:0000256" key="2">
    <source>
        <dbReference type="ARBA" id="ARBA00022552"/>
    </source>
</evidence>
<reference evidence="17 18" key="1">
    <citation type="submission" date="2024-07" db="EMBL/GenBank/DDBJ databases">
        <title>Uliginosibacterium paludis KCTC:42655.</title>
        <authorList>
            <person name="Kim M.K."/>
        </authorList>
    </citation>
    <scope>NUCLEOTIDE SEQUENCE [LARGE SCALE GENOMIC DNA]</scope>
    <source>
        <strain evidence="17 18">KCTC 42655</strain>
    </source>
</reference>
<evidence type="ECO:0000256" key="8">
    <source>
        <dbReference type="ARBA" id="ARBA00038944"/>
    </source>
</evidence>
<evidence type="ECO:0000313" key="18">
    <source>
        <dbReference type="Proteomes" id="UP001548590"/>
    </source>
</evidence>
<organism evidence="17 18">
    <name type="scientific">Uliginosibacterium paludis</name>
    <dbReference type="NCBI Taxonomy" id="1615952"/>
    <lineage>
        <taxon>Bacteria</taxon>
        <taxon>Pseudomonadati</taxon>
        <taxon>Pseudomonadota</taxon>
        <taxon>Betaproteobacteria</taxon>
        <taxon>Rhodocyclales</taxon>
        <taxon>Zoogloeaceae</taxon>
        <taxon>Uliginosibacterium</taxon>
    </lineage>
</organism>
<dbReference type="InterPro" id="IPR020103">
    <property type="entry name" value="PsdUridine_synth_cat_dom_sf"/>
</dbReference>
<comment type="catalytic activity">
    <reaction evidence="6">
        <text>uridine(746) in 23S rRNA = pseudouridine(746) in 23S rRNA</text>
        <dbReference type="Rhea" id="RHEA:42548"/>
        <dbReference type="Rhea" id="RHEA-COMP:10109"/>
        <dbReference type="Rhea" id="RHEA-COMP:10110"/>
        <dbReference type="ChEBI" id="CHEBI:65314"/>
        <dbReference type="ChEBI" id="CHEBI:65315"/>
        <dbReference type="EC" id="5.4.99.29"/>
    </reaction>
</comment>
<comment type="catalytic activity">
    <reaction evidence="5">
        <text>uridine(32) in tRNA = pseudouridine(32) in tRNA</text>
        <dbReference type="Rhea" id="RHEA:42544"/>
        <dbReference type="Rhea" id="RHEA-COMP:10107"/>
        <dbReference type="Rhea" id="RHEA-COMP:10108"/>
        <dbReference type="ChEBI" id="CHEBI:65314"/>
        <dbReference type="ChEBI" id="CHEBI:65315"/>
        <dbReference type="EC" id="5.4.99.28"/>
    </reaction>
</comment>
<dbReference type="PANTHER" id="PTHR21600:SF91">
    <property type="entry name" value="DUAL-SPECIFICITY RNA PSEUDOURIDINE SYNTHASE RLUA"/>
    <property type="match status" value="1"/>
</dbReference>
<dbReference type="PROSITE" id="PS01129">
    <property type="entry name" value="PSI_RLU"/>
    <property type="match status" value="1"/>
</dbReference>
<name>A0ABV2CLH2_9RHOO</name>
<comment type="similarity">
    <text evidence="1">Belongs to the pseudouridine synthase RluA family.</text>
</comment>
<comment type="function">
    <text evidence="7">Dual specificity enzyme that catalyzes the synthesis of pseudouridine from uracil-746 in 23S ribosomal RNA and from uracil-32 in the anticodon stem and loop of transfer RNAs.</text>
</comment>
<protein>
    <recommendedName>
        <fullName evidence="10">Dual-specificity RNA pseudouridine synthase RluA</fullName>
        <ecNumber evidence="8">5.4.99.28</ecNumber>
        <ecNumber evidence="9">5.4.99.29</ecNumber>
    </recommendedName>
    <alternativeName>
        <fullName evidence="11">23S rRNA pseudouridine(746) synthase</fullName>
    </alternativeName>
    <alternativeName>
        <fullName evidence="14">Ribosomal large subunit pseudouridine synthase A</fullName>
    </alternativeName>
    <alternativeName>
        <fullName evidence="13">rRNA pseudouridylate synthase A</fullName>
    </alternativeName>
    <alternativeName>
        <fullName evidence="15">rRNA-uridine isomerase A</fullName>
    </alternativeName>
    <alternativeName>
        <fullName evidence="12">tRNA pseudouridine(32) synthase</fullName>
    </alternativeName>
</protein>
<dbReference type="RefSeq" id="WP_345926926.1">
    <property type="nucleotide sequence ID" value="NZ_JBDIVF010000003.1"/>
</dbReference>
<keyword evidence="2" id="KW-0698">rRNA processing</keyword>
<feature type="domain" description="Pseudouridine synthase RsuA/RluA-like" evidence="16">
    <location>
        <begin position="24"/>
        <end position="171"/>
    </location>
</feature>
<keyword evidence="3" id="KW-0819">tRNA processing</keyword>
<evidence type="ECO:0000256" key="15">
    <source>
        <dbReference type="ARBA" id="ARBA00043143"/>
    </source>
</evidence>
<evidence type="ECO:0000256" key="5">
    <source>
        <dbReference type="ARBA" id="ARBA00036184"/>
    </source>
</evidence>
<sequence>MRPEFPPYSPPPATGLPLVQIDEDYLVLDKPAGLLSVPGRGSDKADCLASRVQRAFPEALTVHRLDMETSGLIVMARNPEAHRGLSAHFEERRVFKRYLAVVAGNFNTSRGTVDLPLITDWPNRPLQKVDHETGKPSCTHFCVVSSGGASGTSRVELEPVTGRSHQLRVHMMAIAHPILGDKLYAPADWRLAAPRLLLHAERLAFPHPRTGSLCEFHSPAPF</sequence>
<evidence type="ECO:0000256" key="12">
    <source>
        <dbReference type="ARBA" id="ARBA00042372"/>
    </source>
</evidence>
<dbReference type="Gene3D" id="3.30.2350.10">
    <property type="entry name" value="Pseudouridine synthase"/>
    <property type="match status" value="1"/>
</dbReference>
<dbReference type="EC" id="5.4.99.28" evidence="8"/>
<evidence type="ECO:0000256" key="14">
    <source>
        <dbReference type="ARBA" id="ARBA00042883"/>
    </source>
</evidence>
<dbReference type="EC" id="5.4.99.29" evidence="9"/>
<comment type="caution">
    <text evidence="17">The sequence shown here is derived from an EMBL/GenBank/DDBJ whole genome shotgun (WGS) entry which is preliminary data.</text>
</comment>
<evidence type="ECO:0000256" key="7">
    <source>
        <dbReference type="ARBA" id="ARBA00037305"/>
    </source>
</evidence>
<dbReference type="PANTHER" id="PTHR21600">
    <property type="entry name" value="MITOCHONDRIAL RNA PSEUDOURIDINE SYNTHASE"/>
    <property type="match status" value="1"/>
</dbReference>
<proteinExistence type="inferred from homology"/>
<dbReference type="SUPFAM" id="SSF55120">
    <property type="entry name" value="Pseudouridine synthase"/>
    <property type="match status" value="1"/>
</dbReference>
<dbReference type="Proteomes" id="UP001548590">
    <property type="component" value="Unassembled WGS sequence"/>
</dbReference>
<dbReference type="Pfam" id="PF00849">
    <property type="entry name" value="PseudoU_synth_2"/>
    <property type="match status" value="1"/>
</dbReference>
<evidence type="ECO:0000256" key="13">
    <source>
        <dbReference type="ARBA" id="ARBA00042844"/>
    </source>
</evidence>